<dbReference type="InterPro" id="IPR000182">
    <property type="entry name" value="GNAT_dom"/>
</dbReference>
<evidence type="ECO:0000256" key="1">
    <source>
        <dbReference type="ARBA" id="ARBA00003818"/>
    </source>
</evidence>
<sequence>MTADTPARAALPADRPALHEERLPVVGAVRIVELDPAADAGLVHRWVTEPRARYWGMLDADREQVRETYEFVDSLTTHHAFLALRDGRPAALFQSYEPEHDPVGECYDVRPGDHGMHLLIGPADGPPQHGVSRALVGVFVRFLLADPGRRRIVAEPDARNDRAIALLRRCGFEPGPEIDKPEKRARLVFLDREAAERA</sequence>
<comment type="caution">
    <text evidence="7">The sequence shown here is derived from an EMBL/GenBank/DDBJ whole genome shotgun (WGS) entry which is preliminary data.</text>
</comment>
<dbReference type="PROSITE" id="PS51186">
    <property type="entry name" value="GNAT"/>
    <property type="match status" value="1"/>
</dbReference>
<dbReference type="SMART" id="SM01006">
    <property type="entry name" value="AlcB"/>
    <property type="match status" value="1"/>
</dbReference>
<reference evidence="8" key="1">
    <citation type="journal article" date="2019" name="Int. J. Syst. Evol. Microbiol.">
        <title>The Global Catalogue of Microorganisms (GCM) 10K type strain sequencing project: providing services to taxonomists for standard genome sequencing and annotation.</title>
        <authorList>
            <consortium name="The Broad Institute Genomics Platform"/>
            <consortium name="The Broad Institute Genome Sequencing Center for Infectious Disease"/>
            <person name="Wu L."/>
            <person name="Ma J."/>
        </authorList>
    </citation>
    <scope>NUCLEOTIDE SEQUENCE [LARGE SCALE GENOMIC DNA]</scope>
    <source>
        <strain evidence="8">JCM 13002</strain>
    </source>
</reference>
<protein>
    <recommendedName>
        <fullName evidence="3">Lysine N-acyltransferase MbtK</fullName>
    </recommendedName>
    <alternativeName>
        <fullName evidence="5">Mycobactin synthase protein K</fullName>
    </alternativeName>
</protein>
<proteinExistence type="predicted"/>
<dbReference type="Pfam" id="PF13523">
    <property type="entry name" value="Acetyltransf_8"/>
    <property type="match status" value="1"/>
</dbReference>
<evidence type="ECO:0000256" key="4">
    <source>
        <dbReference type="ARBA" id="ARBA00023251"/>
    </source>
</evidence>
<dbReference type="RefSeq" id="WP_344622779.1">
    <property type="nucleotide sequence ID" value="NZ_BAAALD010000010.1"/>
</dbReference>
<keyword evidence="4" id="KW-0046">Antibiotic resistance</keyword>
<evidence type="ECO:0000313" key="8">
    <source>
        <dbReference type="Proteomes" id="UP001499987"/>
    </source>
</evidence>
<dbReference type="Proteomes" id="UP001499987">
    <property type="component" value="Unassembled WGS sequence"/>
</dbReference>
<comment type="pathway">
    <text evidence="2">Siderophore biosynthesis; mycobactin biosynthesis.</text>
</comment>
<feature type="domain" description="N-acetyltransferase" evidence="6">
    <location>
        <begin position="29"/>
        <end position="193"/>
    </location>
</feature>
<dbReference type="PANTHER" id="PTHR31438:SF1">
    <property type="entry name" value="LYSINE N-ACYLTRANSFERASE C17G9.06C-RELATED"/>
    <property type="match status" value="1"/>
</dbReference>
<accession>A0ABP4DWB1</accession>
<dbReference type="SUPFAM" id="SSF55729">
    <property type="entry name" value="Acyl-CoA N-acyltransferases (Nat)"/>
    <property type="match status" value="1"/>
</dbReference>
<dbReference type="InterPro" id="IPR016181">
    <property type="entry name" value="Acyl_CoA_acyltransferase"/>
</dbReference>
<name>A0ABP4DWB1_9ACTN</name>
<dbReference type="Gene3D" id="3.40.630.30">
    <property type="match status" value="1"/>
</dbReference>
<evidence type="ECO:0000256" key="2">
    <source>
        <dbReference type="ARBA" id="ARBA00005102"/>
    </source>
</evidence>
<organism evidence="7 8">
    <name type="scientific">Kitasatospora arboriphila</name>
    <dbReference type="NCBI Taxonomy" id="258052"/>
    <lineage>
        <taxon>Bacteria</taxon>
        <taxon>Bacillati</taxon>
        <taxon>Actinomycetota</taxon>
        <taxon>Actinomycetes</taxon>
        <taxon>Kitasatosporales</taxon>
        <taxon>Streptomycetaceae</taxon>
        <taxon>Kitasatospora</taxon>
    </lineage>
</organism>
<evidence type="ECO:0000256" key="5">
    <source>
        <dbReference type="ARBA" id="ARBA00031122"/>
    </source>
</evidence>
<comment type="function">
    <text evidence="1">Acyltransferase required for the direct transfer of medium- to long-chain fatty acyl moieties from a carrier protein (MbtL) on to the epsilon-amino group of lysine residue in the mycobactin core.</text>
</comment>
<evidence type="ECO:0000313" key="7">
    <source>
        <dbReference type="EMBL" id="GAA1075550.1"/>
    </source>
</evidence>
<gene>
    <name evidence="7" type="ORF">GCM10009663_15860</name>
</gene>
<dbReference type="PANTHER" id="PTHR31438">
    <property type="entry name" value="LYSINE N-ACYLTRANSFERASE C17G9.06C-RELATED"/>
    <property type="match status" value="1"/>
</dbReference>
<dbReference type="InterPro" id="IPR019432">
    <property type="entry name" value="Acyltransferase_MbtK/IucB-like"/>
</dbReference>
<keyword evidence="8" id="KW-1185">Reference proteome</keyword>
<evidence type="ECO:0000256" key="3">
    <source>
        <dbReference type="ARBA" id="ARBA00020586"/>
    </source>
</evidence>
<evidence type="ECO:0000259" key="6">
    <source>
        <dbReference type="PROSITE" id="PS51186"/>
    </source>
</evidence>
<dbReference type="EMBL" id="BAAALD010000010">
    <property type="protein sequence ID" value="GAA1075550.1"/>
    <property type="molecule type" value="Genomic_DNA"/>
</dbReference>